<dbReference type="Proteomes" id="UP000237682">
    <property type="component" value="Unassembled WGS sequence"/>
</dbReference>
<sequence length="298" mass="30720">MSIEGSMPAAYAPRHIGVALVTASAILWSSAGYFTRAVPLDIAALLFWRGLFGALASLAFILALEGRNTWRSFRAMGWIGLGFCLLSSLGMACFVASLRLTSVAHVSIIYATVPFVGAGLAWLVMRERASVAVLVASFFAVAGVALTVAGGSAQGSLIGDVLALAMTILVAAFVVMRRRFPDVPLVPAACLSALVPALISAPLMSSWPTDGREVAMLVAFGVSNMGLALVCFTIGAKFIPAAQTALIGALETPLAPLWVWLAFGEAPGMAALAGGGMVLLAVIGSMVWEGRASTAKGC</sequence>
<keyword evidence="1" id="KW-0812">Transmembrane</keyword>
<dbReference type="InterPro" id="IPR000620">
    <property type="entry name" value="EamA_dom"/>
</dbReference>
<feature type="transmembrane region" description="Helical" evidence="1">
    <location>
        <begin position="157"/>
        <end position="176"/>
    </location>
</feature>
<feature type="transmembrane region" description="Helical" evidence="1">
    <location>
        <begin position="76"/>
        <end position="97"/>
    </location>
</feature>
<feature type="domain" description="EamA" evidence="2">
    <location>
        <begin position="159"/>
        <end position="285"/>
    </location>
</feature>
<dbReference type="InterPro" id="IPR037185">
    <property type="entry name" value="EmrE-like"/>
</dbReference>
<keyword evidence="1" id="KW-1133">Transmembrane helix</keyword>
<reference evidence="3 4" key="1">
    <citation type="submission" date="2018-02" db="EMBL/GenBank/DDBJ databases">
        <title>Whole genome sequencing of endophytic bacterium.</title>
        <authorList>
            <person name="Eedara R."/>
            <person name="Podile A.R."/>
        </authorList>
    </citation>
    <scope>NUCLEOTIDE SEQUENCE [LARGE SCALE GENOMIC DNA]</scope>
    <source>
        <strain evidence="3 4">RP1T</strain>
    </source>
</reference>
<dbReference type="GO" id="GO:0016020">
    <property type="term" value="C:membrane"/>
    <property type="evidence" value="ECO:0007669"/>
    <property type="project" value="InterPro"/>
</dbReference>
<evidence type="ECO:0000256" key="1">
    <source>
        <dbReference type="SAM" id="Phobius"/>
    </source>
</evidence>
<accession>A0A2S9QDC6</accession>
<feature type="transmembrane region" description="Helical" evidence="1">
    <location>
        <begin position="46"/>
        <end position="64"/>
    </location>
</feature>
<proteinExistence type="predicted"/>
<feature type="transmembrane region" description="Helical" evidence="1">
    <location>
        <begin position="215"/>
        <end position="238"/>
    </location>
</feature>
<gene>
    <name evidence="3" type="ORF">C5L14_12025</name>
</gene>
<feature type="transmembrane region" description="Helical" evidence="1">
    <location>
        <begin position="12"/>
        <end position="34"/>
    </location>
</feature>
<feature type="transmembrane region" description="Helical" evidence="1">
    <location>
        <begin position="131"/>
        <end position="151"/>
    </location>
</feature>
<keyword evidence="1" id="KW-0472">Membrane</keyword>
<feature type="transmembrane region" description="Helical" evidence="1">
    <location>
        <begin position="183"/>
        <end position="203"/>
    </location>
</feature>
<dbReference type="Pfam" id="PF00892">
    <property type="entry name" value="EamA"/>
    <property type="match status" value="2"/>
</dbReference>
<dbReference type="PANTHER" id="PTHR22911">
    <property type="entry name" value="ACYL-MALONYL CONDENSING ENZYME-RELATED"/>
    <property type="match status" value="1"/>
</dbReference>
<evidence type="ECO:0000259" key="2">
    <source>
        <dbReference type="Pfam" id="PF00892"/>
    </source>
</evidence>
<dbReference type="SUPFAM" id="SSF103481">
    <property type="entry name" value="Multidrug resistance efflux transporter EmrE"/>
    <property type="match status" value="2"/>
</dbReference>
<dbReference type="AlphaFoldDB" id="A0A2S9QDC6"/>
<feature type="domain" description="EamA" evidence="2">
    <location>
        <begin position="16"/>
        <end position="148"/>
    </location>
</feature>
<dbReference type="EMBL" id="PUEJ01000004">
    <property type="protein sequence ID" value="PRH87346.1"/>
    <property type="molecule type" value="Genomic_DNA"/>
</dbReference>
<name>A0A2S9QDC6_9HYPH</name>
<feature type="transmembrane region" description="Helical" evidence="1">
    <location>
        <begin position="245"/>
        <end position="263"/>
    </location>
</feature>
<dbReference type="OrthoDB" id="8690132at2"/>
<evidence type="ECO:0000313" key="4">
    <source>
        <dbReference type="Proteomes" id="UP000237682"/>
    </source>
</evidence>
<keyword evidence="4" id="KW-1185">Reference proteome</keyword>
<evidence type="ECO:0000313" key="3">
    <source>
        <dbReference type="EMBL" id="PRH87346.1"/>
    </source>
</evidence>
<protein>
    <submittedName>
        <fullName evidence="3">EamA family transporter</fullName>
    </submittedName>
</protein>
<feature type="transmembrane region" description="Helical" evidence="1">
    <location>
        <begin position="103"/>
        <end position="124"/>
    </location>
</feature>
<comment type="caution">
    <text evidence="3">The sequence shown here is derived from an EMBL/GenBank/DDBJ whole genome shotgun (WGS) entry which is preliminary data.</text>
</comment>
<dbReference type="PANTHER" id="PTHR22911:SF135">
    <property type="entry name" value="BLR4310 PROTEIN"/>
    <property type="match status" value="1"/>
</dbReference>
<feature type="transmembrane region" description="Helical" evidence="1">
    <location>
        <begin position="269"/>
        <end position="288"/>
    </location>
</feature>
<organism evidence="3 4">
    <name type="scientific">Labrys okinawensis</name>
    <dbReference type="NCBI Taxonomy" id="346911"/>
    <lineage>
        <taxon>Bacteria</taxon>
        <taxon>Pseudomonadati</taxon>
        <taxon>Pseudomonadota</taxon>
        <taxon>Alphaproteobacteria</taxon>
        <taxon>Hyphomicrobiales</taxon>
        <taxon>Xanthobacteraceae</taxon>
        <taxon>Labrys</taxon>
    </lineage>
</organism>